<evidence type="ECO:0000256" key="9">
    <source>
        <dbReference type="ARBA" id="ARBA00025772"/>
    </source>
</evidence>
<reference evidence="14" key="1">
    <citation type="journal article" date="2019" name="Int. J. Syst. Evol. Microbiol.">
        <title>The Global Catalogue of Microorganisms (GCM) 10K type strain sequencing project: providing services to taxonomists for standard genome sequencing and annotation.</title>
        <authorList>
            <consortium name="The Broad Institute Genomics Platform"/>
            <consortium name="The Broad Institute Genome Sequencing Center for Infectious Disease"/>
            <person name="Wu L."/>
            <person name="Ma J."/>
        </authorList>
    </citation>
    <scope>NUCLEOTIDE SEQUENCE [LARGE SCALE GENOMIC DNA]</scope>
    <source>
        <strain evidence="14">CCUG 49679</strain>
    </source>
</reference>
<name>A0ABV8XCD2_9GAMM</name>
<keyword evidence="5" id="KW-0997">Cell inner membrane</keyword>
<evidence type="ECO:0000256" key="11">
    <source>
        <dbReference type="SAM" id="Phobius"/>
    </source>
</evidence>
<dbReference type="RefSeq" id="WP_246941643.1">
    <property type="nucleotide sequence ID" value="NZ_JAKGAK010000011.1"/>
</dbReference>
<sequence>MPHRAYRLRHVSHSRGFSLLELLIVLVIFAIMASIAVPSFQSLRQQQQLTDASNELVAALRLARGEAIMREDEVTLCASADGATCGGDDWAKGWLLKATFDDDTKAKDTIAVHQPFPERLDIADNPSPPASLSFDELGYPGGGTEWRLSHAGLSDGASRQVCLTMTGRAYVAEPGEECGS</sequence>
<evidence type="ECO:0000256" key="5">
    <source>
        <dbReference type="ARBA" id="ARBA00022519"/>
    </source>
</evidence>
<comment type="subcellular location">
    <subcellularLocation>
        <location evidence="1">Cell inner membrane</location>
        <topology evidence="1">Single-pass membrane protein</topology>
    </subcellularLocation>
</comment>
<keyword evidence="3" id="KW-1003">Cell membrane</keyword>
<gene>
    <name evidence="13" type="ORF">ACFO0E_08860</name>
</gene>
<dbReference type="EMBL" id="JBHSEO010000052">
    <property type="protein sequence ID" value="MFC4416519.1"/>
    <property type="molecule type" value="Genomic_DNA"/>
</dbReference>
<evidence type="ECO:0000256" key="6">
    <source>
        <dbReference type="ARBA" id="ARBA00022692"/>
    </source>
</evidence>
<feature type="transmembrane region" description="Helical" evidence="11">
    <location>
        <begin position="20"/>
        <end position="40"/>
    </location>
</feature>
<dbReference type="InterPro" id="IPR012902">
    <property type="entry name" value="N_methyl_site"/>
</dbReference>
<evidence type="ECO:0000259" key="12">
    <source>
        <dbReference type="Pfam" id="PF12019"/>
    </source>
</evidence>
<keyword evidence="6 11" id="KW-0812">Transmembrane</keyword>
<evidence type="ECO:0000256" key="2">
    <source>
        <dbReference type="ARBA" id="ARBA00021549"/>
    </source>
</evidence>
<evidence type="ECO:0000256" key="8">
    <source>
        <dbReference type="ARBA" id="ARBA00023136"/>
    </source>
</evidence>
<organism evidence="13 14">
    <name type="scientific">Chromohalobacter beijerinckii</name>
    <dbReference type="NCBI Taxonomy" id="86179"/>
    <lineage>
        <taxon>Bacteria</taxon>
        <taxon>Pseudomonadati</taxon>
        <taxon>Pseudomonadota</taxon>
        <taxon>Gammaproteobacteria</taxon>
        <taxon>Oceanospirillales</taxon>
        <taxon>Halomonadaceae</taxon>
        <taxon>Chromohalobacter</taxon>
    </lineage>
</organism>
<dbReference type="NCBIfam" id="TIGR02532">
    <property type="entry name" value="IV_pilin_GFxxxE"/>
    <property type="match status" value="1"/>
</dbReference>
<evidence type="ECO:0000256" key="4">
    <source>
        <dbReference type="ARBA" id="ARBA00022481"/>
    </source>
</evidence>
<evidence type="ECO:0000313" key="13">
    <source>
        <dbReference type="EMBL" id="MFC4416519.1"/>
    </source>
</evidence>
<comment type="caution">
    <text evidence="13">The sequence shown here is derived from an EMBL/GenBank/DDBJ whole genome shotgun (WGS) entry which is preliminary data.</text>
</comment>
<keyword evidence="7 11" id="KW-1133">Transmembrane helix</keyword>
<accession>A0ABV8XCD2</accession>
<dbReference type="SUPFAM" id="SSF54523">
    <property type="entry name" value="Pili subunits"/>
    <property type="match status" value="1"/>
</dbReference>
<dbReference type="InterPro" id="IPR045584">
    <property type="entry name" value="Pilin-like"/>
</dbReference>
<evidence type="ECO:0000313" key="14">
    <source>
        <dbReference type="Proteomes" id="UP001596015"/>
    </source>
</evidence>
<evidence type="ECO:0000256" key="1">
    <source>
        <dbReference type="ARBA" id="ARBA00004377"/>
    </source>
</evidence>
<dbReference type="Gene3D" id="3.55.40.10">
    <property type="entry name" value="minor pseudopilin epsh domain"/>
    <property type="match status" value="1"/>
</dbReference>
<keyword evidence="8 11" id="KW-0472">Membrane</keyword>
<evidence type="ECO:0000256" key="10">
    <source>
        <dbReference type="ARBA" id="ARBA00030775"/>
    </source>
</evidence>
<proteinExistence type="inferred from homology"/>
<comment type="similarity">
    <text evidence="9">Belongs to the GSP H family.</text>
</comment>
<dbReference type="InterPro" id="IPR022346">
    <property type="entry name" value="T2SS_GspH"/>
</dbReference>
<dbReference type="PROSITE" id="PS00409">
    <property type="entry name" value="PROKAR_NTER_METHYL"/>
    <property type="match status" value="1"/>
</dbReference>
<feature type="domain" description="General secretion pathway GspH" evidence="12">
    <location>
        <begin position="52"/>
        <end position="167"/>
    </location>
</feature>
<keyword evidence="4" id="KW-0488">Methylation</keyword>
<protein>
    <recommendedName>
        <fullName evidence="2">Type II secretion system protein H</fullName>
    </recommendedName>
    <alternativeName>
        <fullName evidence="10">General secretion pathway protein H</fullName>
    </alternativeName>
</protein>
<dbReference type="Proteomes" id="UP001596015">
    <property type="component" value="Unassembled WGS sequence"/>
</dbReference>
<evidence type="ECO:0000256" key="3">
    <source>
        <dbReference type="ARBA" id="ARBA00022475"/>
    </source>
</evidence>
<dbReference type="Pfam" id="PF12019">
    <property type="entry name" value="GspH"/>
    <property type="match status" value="1"/>
</dbReference>
<keyword evidence="14" id="KW-1185">Reference proteome</keyword>
<evidence type="ECO:0000256" key="7">
    <source>
        <dbReference type="ARBA" id="ARBA00022989"/>
    </source>
</evidence>
<dbReference type="Pfam" id="PF07963">
    <property type="entry name" value="N_methyl"/>
    <property type="match status" value="1"/>
</dbReference>